<dbReference type="InterPro" id="IPR035965">
    <property type="entry name" value="PAS-like_dom_sf"/>
</dbReference>
<comment type="caution">
    <text evidence="2">The sequence shown here is derived from an EMBL/GenBank/DDBJ whole genome shotgun (WGS) entry which is preliminary data.</text>
</comment>
<evidence type="ECO:0000313" key="2">
    <source>
        <dbReference type="EMBL" id="KYJ86533.1"/>
    </source>
</evidence>
<dbReference type="AlphaFoldDB" id="A0A151CGZ4"/>
<reference evidence="2 3" key="1">
    <citation type="submission" date="2015-11" db="EMBL/GenBank/DDBJ databases">
        <title>Draft genome of Sulfurovum riftiae 1812E, a member of the Epsilonproteobacteria isolated from the tube of the deep-sea hydrothermal vent tubewom Riftia pachyptila.</title>
        <authorList>
            <person name="Vetriani C."/>
            <person name="Giovannelli D."/>
        </authorList>
    </citation>
    <scope>NUCLEOTIDE SEQUENCE [LARGE SCALE GENOMIC DNA]</scope>
    <source>
        <strain evidence="2 3">1812E</strain>
    </source>
</reference>
<dbReference type="EMBL" id="LNKT01000023">
    <property type="protein sequence ID" value="KYJ86533.1"/>
    <property type="molecule type" value="Genomic_DNA"/>
</dbReference>
<name>A0A151CGZ4_9BACT</name>
<dbReference type="InterPro" id="IPR000014">
    <property type="entry name" value="PAS"/>
</dbReference>
<protein>
    <recommendedName>
        <fullName evidence="1">PAS fold-3 domain-containing protein</fullName>
    </recommendedName>
</protein>
<dbReference type="InterPro" id="IPR013655">
    <property type="entry name" value="PAS_fold_3"/>
</dbReference>
<keyword evidence="3" id="KW-1185">Reference proteome</keyword>
<dbReference type="Pfam" id="PF08447">
    <property type="entry name" value="PAS_3"/>
    <property type="match status" value="1"/>
</dbReference>
<dbReference type="RefSeq" id="WP_067330839.1">
    <property type="nucleotide sequence ID" value="NZ_LNKT01000023.1"/>
</dbReference>
<organism evidence="2 3">
    <name type="scientific">Sulfurovum riftiae</name>
    <dbReference type="NCBI Taxonomy" id="1630136"/>
    <lineage>
        <taxon>Bacteria</taxon>
        <taxon>Pseudomonadati</taxon>
        <taxon>Campylobacterota</taxon>
        <taxon>Epsilonproteobacteria</taxon>
        <taxon>Campylobacterales</taxon>
        <taxon>Sulfurovaceae</taxon>
        <taxon>Sulfurovum</taxon>
    </lineage>
</organism>
<dbReference type="NCBIfam" id="TIGR00229">
    <property type="entry name" value="sensory_box"/>
    <property type="match status" value="1"/>
</dbReference>
<proteinExistence type="predicted"/>
<dbReference type="Proteomes" id="UP000075359">
    <property type="component" value="Unassembled WGS sequence"/>
</dbReference>
<dbReference type="SUPFAM" id="SSF55785">
    <property type="entry name" value="PYP-like sensor domain (PAS domain)"/>
    <property type="match status" value="1"/>
</dbReference>
<gene>
    <name evidence="2" type="ORF">AS592_06945</name>
</gene>
<accession>A0A151CGZ4</accession>
<dbReference type="Gene3D" id="3.30.450.20">
    <property type="entry name" value="PAS domain"/>
    <property type="match status" value="1"/>
</dbReference>
<dbReference type="STRING" id="1630136.AS592_06945"/>
<dbReference type="OrthoDB" id="9786165at2"/>
<evidence type="ECO:0000259" key="1">
    <source>
        <dbReference type="Pfam" id="PF08447"/>
    </source>
</evidence>
<evidence type="ECO:0000313" key="3">
    <source>
        <dbReference type="Proteomes" id="UP000075359"/>
    </source>
</evidence>
<sequence length="175" mass="20363">MENLRKIIHNRRTGEQVVPSEPTDNEIEVFEESVLISEIDKYGFITYANRRYVELSGFPKKTLIGAHYTIDRHPDMPEGLFHARDEIVARKKVWRGYVKNLCRDGSFYWTLTYMQPKLDSESDIVGYTLTRKKAYAAAIEEIEKKYAALQGKAHIGHDFFMRGELYHGEELATNK</sequence>
<dbReference type="CDD" id="cd00130">
    <property type="entry name" value="PAS"/>
    <property type="match status" value="1"/>
</dbReference>
<feature type="domain" description="PAS fold-3" evidence="1">
    <location>
        <begin position="46"/>
        <end position="127"/>
    </location>
</feature>